<gene>
    <name evidence="5" type="ORF">FSP39_023770</name>
</gene>
<dbReference type="InterPro" id="IPR036875">
    <property type="entry name" value="Znf_CCHC_sf"/>
</dbReference>
<feature type="coiled-coil region" evidence="2">
    <location>
        <begin position="46"/>
        <end position="73"/>
    </location>
</feature>
<dbReference type="SUPFAM" id="SSF57756">
    <property type="entry name" value="Retrovirus zinc finger-like domains"/>
    <property type="match status" value="1"/>
</dbReference>
<organism evidence="5 6">
    <name type="scientific">Pinctada imbricata</name>
    <name type="common">Atlantic pearl-oyster</name>
    <name type="synonym">Pinctada martensii</name>
    <dbReference type="NCBI Taxonomy" id="66713"/>
    <lineage>
        <taxon>Eukaryota</taxon>
        <taxon>Metazoa</taxon>
        <taxon>Spiralia</taxon>
        <taxon>Lophotrochozoa</taxon>
        <taxon>Mollusca</taxon>
        <taxon>Bivalvia</taxon>
        <taxon>Autobranchia</taxon>
        <taxon>Pteriomorphia</taxon>
        <taxon>Pterioida</taxon>
        <taxon>Pterioidea</taxon>
        <taxon>Pteriidae</taxon>
        <taxon>Pinctada</taxon>
    </lineage>
</organism>
<dbReference type="EMBL" id="VSWD01000011">
    <property type="protein sequence ID" value="KAK3088793.1"/>
    <property type="molecule type" value="Genomic_DNA"/>
</dbReference>
<keyword evidence="1" id="KW-0862">Zinc</keyword>
<accession>A0AA88XW27</accession>
<protein>
    <recommendedName>
        <fullName evidence="4">CCHC-type domain-containing protein</fullName>
    </recommendedName>
</protein>
<evidence type="ECO:0000256" key="2">
    <source>
        <dbReference type="SAM" id="Coils"/>
    </source>
</evidence>
<proteinExistence type="predicted"/>
<dbReference type="InterPro" id="IPR001878">
    <property type="entry name" value="Znf_CCHC"/>
</dbReference>
<dbReference type="InterPro" id="IPR051714">
    <property type="entry name" value="Znf_CCHC_NABP"/>
</dbReference>
<comment type="caution">
    <text evidence="5">The sequence shown here is derived from an EMBL/GenBank/DDBJ whole genome shotgun (WGS) entry which is preliminary data.</text>
</comment>
<dbReference type="Pfam" id="PF00098">
    <property type="entry name" value="zf-CCHC"/>
    <property type="match status" value="2"/>
</dbReference>
<dbReference type="AlphaFoldDB" id="A0AA88XW27"/>
<feature type="domain" description="CCHC-type" evidence="4">
    <location>
        <begin position="86"/>
        <end position="101"/>
    </location>
</feature>
<evidence type="ECO:0000313" key="5">
    <source>
        <dbReference type="EMBL" id="KAK3088793.1"/>
    </source>
</evidence>
<dbReference type="GO" id="GO:0003676">
    <property type="term" value="F:nucleic acid binding"/>
    <property type="evidence" value="ECO:0007669"/>
    <property type="project" value="InterPro"/>
</dbReference>
<evidence type="ECO:0000256" key="1">
    <source>
        <dbReference type="PROSITE-ProRule" id="PRU00047"/>
    </source>
</evidence>
<keyword evidence="1" id="KW-0863">Zinc-finger</keyword>
<feature type="compositionally biased region" description="Low complexity" evidence="3">
    <location>
        <begin position="147"/>
        <end position="158"/>
    </location>
</feature>
<dbReference type="Gene3D" id="4.10.60.10">
    <property type="entry name" value="Zinc finger, CCHC-type"/>
    <property type="match status" value="2"/>
</dbReference>
<dbReference type="PANTHER" id="PTHR23002">
    <property type="entry name" value="ZINC FINGER CCHC DOMAIN CONTAINING PROTEIN"/>
    <property type="match status" value="1"/>
</dbReference>
<evidence type="ECO:0000313" key="6">
    <source>
        <dbReference type="Proteomes" id="UP001186944"/>
    </source>
</evidence>
<keyword evidence="1" id="KW-0479">Metal-binding</keyword>
<name>A0AA88XW27_PINIB</name>
<dbReference type="Proteomes" id="UP001186944">
    <property type="component" value="Unassembled WGS sequence"/>
</dbReference>
<reference evidence="5" key="1">
    <citation type="submission" date="2019-08" db="EMBL/GenBank/DDBJ databases">
        <title>The improved chromosome-level genome for the pearl oyster Pinctada fucata martensii using PacBio sequencing and Hi-C.</title>
        <authorList>
            <person name="Zheng Z."/>
        </authorList>
    </citation>
    <scope>NUCLEOTIDE SEQUENCE</scope>
    <source>
        <strain evidence="5">ZZ-2019</strain>
        <tissue evidence="5">Adductor muscle</tissue>
    </source>
</reference>
<dbReference type="GO" id="GO:0008270">
    <property type="term" value="F:zinc ion binding"/>
    <property type="evidence" value="ECO:0007669"/>
    <property type="project" value="UniProtKB-KW"/>
</dbReference>
<dbReference type="PROSITE" id="PS50158">
    <property type="entry name" value="ZF_CCHC"/>
    <property type="match status" value="2"/>
</dbReference>
<feature type="domain" description="CCHC-type" evidence="4">
    <location>
        <begin position="110"/>
        <end position="124"/>
    </location>
</feature>
<dbReference type="SMART" id="SM00343">
    <property type="entry name" value="ZnF_C2HC"/>
    <property type="match status" value="2"/>
</dbReference>
<keyword evidence="2" id="KW-0175">Coiled coil</keyword>
<sequence>MASQQVSDIDLTNFDFQWPNGNVQQQPADNKMDDIHSNCQRMTAMMEDVQTSISKMQADIQTLMDNKRNAEEGGDEPPKKKARYVCYNCNEEGHFATECPQPPKKQSDVCYKCQGTGHWAKDCPVQQEYNTYQGPNNYGPNNYGPNNYRPNYPRPIYGANRGRPIYGANRGRSPMASQNVRPQYSA</sequence>
<feature type="compositionally biased region" description="Polar residues" evidence="3">
    <location>
        <begin position="175"/>
        <end position="186"/>
    </location>
</feature>
<evidence type="ECO:0000259" key="4">
    <source>
        <dbReference type="PROSITE" id="PS50158"/>
    </source>
</evidence>
<keyword evidence="6" id="KW-1185">Reference proteome</keyword>
<evidence type="ECO:0000256" key="3">
    <source>
        <dbReference type="SAM" id="MobiDB-lite"/>
    </source>
</evidence>
<feature type="region of interest" description="Disordered" evidence="3">
    <location>
        <begin position="147"/>
        <end position="186"/>
    </location>
</feature>